<proteinExistence type="predicted"/>
<reference evidence="4 5" key="1">
    <citation type="journal article" date="2015" name="Genome Announc.">
        <title>Draft Genome Sequence of Filamentous Marine Cyanobacterium Lyngbya confervoides Strain BDU141951.</title>
        <authorList>
            <person name="Chandrababunaidu M.M."/>
            <person name="Sen D."/>
            <person name="Tripathy S."/>
        </authorList>
    </citation>
    <scope>NUCLEOTIDE SEQUENCE [LARGE SCALE GENOMIC DNA]</scope>
    <source>
        <strain evidence="4 5">BDU141951</strain>
    </source>
</reference>
<keyword evidence="1" id="KW-0053">Apoptosis</keyword>
<dbReference type="PRINTS" id="PR00364">
    <property type="entry name" value="DISEASERSIST"/>
</dbReference>
<sequence>MIHFPSPSLDSQSSKYDGAPWSVSIVPVLPKSYIPRLEDEQQLRNCLLDDDHPVCLLKSAEGVGGIGKSWLTLAVARDPAVQAQFPDGMLWISLGPDPDLLTLIGSAIAQLEADCPLPTTLPQASRQLRSLLKHRQLLMVLEDVWVAEDVQPFWVVQDNRSHLLVVSRDIQLPEAQEYILSGMSADQALQLVEQQLGQPLTGEARKAASRFAKAVGYLPLSLVLAAQQVWDGTVTWQRLLTEGTAPAAQDSGQDGEQAGTDPGRGAEQRGLGSTLIRWAFGGGKDRQHRTRQVCLNQSILSLSPELRLRFAALSIFPHDITLSPPMAATLWNVPEAEAQDLLQSLCDRNFLVPGYQTPRWSTYRLPSVMQDIAQWILQLPRTQPFAGLGLSMSMAHQNFLERYRPILNDGNWCQVPDDGYIHQYLTWHLEKAGWIGELHQLLQEETPSGKNAWFAAVDQVDFANYSLDVGRAWRLAEDMQTSDPLRSIALQLRYALIYSTITALKRGGEGDRNLDLDGLESPQVSPLPDLDLDDRVLLQPEQILLGEETVAFSADELRALSEALTAFQADLPDLGVALVTTLQAIPVESVQTQTLQAVLPALAQNAFDTAFKAIQKMPSAQVRIVSLLSLLPHDRELVRKVFLLTQDVADEAFQLQILAQIIPTLPSAFYGEAHHLASGLRNPLYRLQAMGLLATLPPAEANDPVSAAPLDAGSALLSLPTVDALIKEALTALADLPTSAAQSEAIQNIAPYVGESWLPELLKRTATLPTEADRTAALAAVVAHVPARLLPQALEIARDFEDIRNCVRVLLRLVTHIPDFTPTVLEAIRSLQDVAFRGEALTAVIPQVESVYLPEIQEILRETRTETVHIPALQALLQRRPTFGRDALAMIQEIPPVFARATALGELVAYLPAADRPVAITIAQDIQFPYARAKALAGLLPYCPDLAREALAAVHACHQDSPSDVLLELIPHLPAAQVAESLALIRDIADGEARVEGLALFLQRSLPGDEAYAVLSDLLHELALLPRVQFWRSLIKLRPFLSRVGESLGPVGDRCILLRQVLQAIRDVLRQWP</sequence>
<dbReference type="SUPFAM" id="SSF52540">
    <property type="entry name" value="P-loop containing nucleoside triphosphate hydrolases"/>
    <property type="match status" value="1"/>
</dbReference>
<dbReference type="AlphaFoldDB" id="A0ABD4T770"/>
<dbReference type="PANTHER" id="PTHR22845:SF5">
    <property type="entry name" value="APOPTOTIC PROTEASE-ACTIVATING FACTOR 1"/>
    <property type="match status" value="1"/>
</dbReference>
<dbReference type="InterPro" id="IPR036388">
    <property type="entry name" value="WH-like_DNA-bd_sf"/>
</dbReference>
<feature type="region of interest" description="Disordered" evidence="2">
    <location>
        <begin position="244"/>
        <end position="268"/>
    </location>
</feature>
<dbReference type="InterPro" id="IPR027417">
    <property type="entry name" value="P-loop_NTPase"/>
</dbReference>
<dbReference type="Proteomes" id="UP000031561">
    <property type="component" value="Unassembled WGS sequence"/>
</dbReference>
<evidence type="ECO:0000259" key="3">
    <source>
        <dbReference type="Pfam" id="PF00931"/>
    </source>
</evidence>
<dbReference type="Gene3D" id="1.25.40.370">
    <property type="match status" value="1"/>
</dbReference>
<dbReference type="Gene3D" id="1.10.10.10">
    <property type="entry name" value="Winged helix-like DNA-binding domain superfamily/Winged helix DNA-binding domain"/>
    <property type="match status" value="1"/>
</dbReference>
<evidence type="ECO:0000256" key="2">
    <source>
        <dbReference type="SAM" id="MobiDB-lite"/>
    </source>
</evidence>
<evidence type="ECO:0000313" key="5">
    <source>
        <dbReference type="Proteomes" id="UP000031561"/>
    </source>
</evidence>
<keyword evidence="5" id="KW-1185">Reference proteome</keyword>
<dbReference type="EMBL" id="JTHE03000091">
    <property type="protein sequence ID" value="MCM1984326.1"/>
    <property type="molecule type" value="Genomic_DNA"/>
</dbReference>
<evidence type="ECO:0000313" key="4">
    <source>
        <dbReference type="EMBL" id="MCM1984326.1"/>
    </source>
</evidence>
<feature type="domain" description="NB-ARC" evidence="3">
    <location>
        <begin position="45"/>
        <end position="176"/>
    </location>
</feature>
<protein>
    <submittedName>
        <fullName evidence="4">NB-ARC domain-containing protein</fullName>
    </submittedName>
</protein>
<evidence type="ECO:0000256" key="1">
    <source>
        <dbReference type="ARBA" id="ARBA00022703"/>
    </source>
</evidence>
<gene>
    <name evidence="4" type="ORF">QQ91_0016000</name>
</gene>
<organism evidence="4 5">
    <name type="scientific">Lyngbya confervoides BDU141951</name>
    <dbReference type="NCBI Taxonomy" id="1574623"/>
    <lineage>
        <taxon>Bacteria</taxon>
        <taxon>Bacillati</taxon>
        <taxon>Cyanobacteriota</taxon>
        <taxon>Cyanophyceae</taxon>
        <taxon>Oscillatoriophycideae</taxon>
        <taxon>Oscillatoriales</taxon>
        <taxon>Microcoleaceae</taxon>
        <taxon>Lyngbya</taxon>
    </lineage>
</organism>
<dbReference type="Gene3D" id="3.40.50.300">
    <property type="entry name" value="P-loop containing nucleotide triphosphate hydrolases"/>
    <property type="match status" value="1"/>
</dbReference>
<dbReference type="InterPro" id="IPR002182">
    <property type="entry name" value="NB-ARC"/>
</dbReference>
<comment type="caution">
    <text evidence="4">The sequence shown here is derived from an EMBL/GenBank/DDBJ whole genome shotgun (WGS) entry which is preliminary data.</text>
</comment>
<dbReference type="Pfam" id="PF00931">
    <property type="entry name" value="NB-ARC"/>
    <property type="match status" value="1"/>
</dbReference>
<dbReference type="RefSeq" id="WP_166276129.1">
    <property type="nucleotide sequence ID" value="NZ_JTHE03000091.1"/>
</dbReference>
<dbReference type="PANTHER" id="PTHR22845">
    <property type="entry name" value="APOPTOTIC PROTEASE-ACTIVATING FACTOR 1"/>
    <property type="match status" value="1"/>
</dbReference>
<accession>A0ABD4T770</accession>
<name>A0ABD4T770_9CYAN</name>
<dbReference type="GO" id="GO:0005829">
    <property type="term" value="C:cytosol"/>
    <property type="evidence" value="ECO:0007669"/>
    <property type="project" value="UniProtKB-ARBA"/>
</dbReference>